<comment type="catalytic activity">
    <reaction evidence="9">
        <text>L-seryl-[protein] + UDP-N-acetyl-alpha-D-glucosamine = 3-O-(N-acetyl-beta-D-glucosaminyl)-L-seryl-[protein] + UDP + H(+)</text>
        <dbReference type="Rhea" id="RHEA:48904"/>
        <dbReference type="Rhea" id="RHEA-COMP:9863"/>
        <dbReference type="Rhea" id="RHEA-COMP:12251"/>
        <dbReference type="ChEBI" id="CHEBI:15378"/>
        <dbReference type="ChEBI" id="CHEBI:29999"/>
        <dbReference type="ChEBI" id="CHEBI:57705"/>
        <dbReference type="ChEBI" id="CHEBI:58223"/>
        <dbReference type="ChEBI" id="CHEBI:90838"/>
        <dbReference type="EC" id="2.4.1.255"/>
    </reaction>
</comment>
<protein>
    <recommendedName>
        <fullName evidence="7">EGF domain-specific O-linked N-acetylglucosamine transferase</fullName>
        <ecNumber evidence="1">2.4.1.255</ecNumber>
    </recommendedName>
    <alternativeName>
        <fullName evidence="8">Extracellular O-linked N-acetylglucosamine transferase</fullName>
    </alternativeName>
</protein>
<reference evidence="13" key="3">
    <citation type="submission" date="2023-05" db="EMBL/GenBank/DDBJ databases">
        <authorList>
            <person name="Smith C.H."/>
        </authorList>
    </citation>
    <scope>NUCLEOTIDE SEQUENCE</scope>
    <source>
        <strain evidence="13">CHS0354</strain>
        <tissue evidence="13">Mantle</tissue>
    </source>
</reference>
<dbReference type="Pfam" id="PF04577">
    <property type="entry name" value="Glyco_transf_61"/>
    <property type="match status" value="1"/>
</dbReference>
<evidence type="ECO:0000259" key="12">
    <source>
        <dbReference type="Pfam" id="PF04577"/>
    </source>
</evidence>
<keyword evidence="14" id="KW-1185">Reference proteome</keyword>
<evidence type="ECO:0000256" key="5">
    <source>
        <dbReference type="ARBA" id="ARBA00022824"/>
    </source>
</evidence>
<evidence type="ECO:0000256" key="2">
    <source>
        <dbReference type="ARBA" id="ARBA00022676"/>
    </source>
</evidence>
<evidence type="ECO:0000256" key="6">
    <source>
        <dbReference type="ARBA" id="ARBA00023180"/>
    </source>
</evidence>
<evidence type="ECO:0000313" key="14">
    <source>
        <dbReference type="Proteomes" id="UP001195483"/>
    </source>
</evidence>
<evidence type="ECO:0000256" key="11">
    <source>
        <dbReference type="SAM" id="SignalP"/>
    </source>
</evidence>
<sequence>MTWACGMLLAIAMLLLYTVLGCYGYNWDQLKLHPEHIPFFFNSNPEIKLLCNQTETCPYRWTLSTKKCWGYEENCTVLDRMKTPECDGDSHGWAADRASQLDMFWKQADFGYVNERLNEMKRLCTPNTQNDSSLECVRYTRFCRGKNIYFDFKEASFSQSRERFREDLFKAGQIGGHCTLDREALKAEGEHKSALQSWFAELEQFTPLPFHPIKDQHCDVIIDKPTYLMKLDAGVNLFHHFCDFINLYIAQHVNNSFSTDVNIIMWDTSSMPYRDFFEDTWRAFTDYSVKPLSSYDGKRVCIKEVVFTLLPRMRYGLYYNMPLIPGCSGSGMVRAFSQHLMHRLHISQEGPAKYSIRITLLSRKTKYRNILNQDELVSALKTVGEFEVKLVEYNLDMPFLEQMKISHNSDIFIGIHGAGLTHLLFQPDWAVVFEIYNCEDEHCYLDLARLRGIKYMTWEKKEKMVQEDEGHHPTLGAHSKFTNYAFDVSEFMRLMYKAADYVRTHPGFIKAWREKYETRKEETYMKEEL</sequence>
<dbReference type="PANTHER" id="PTHR20961:SF148">
    <property type="entry name" value="EGF DOMAIN-SPECIFIC O-LINKED N-ACETYLGLUCOSAMINE TRANSFERASE"/>
    <property type="match status" value="1"/>
</dbReference>
<keyword evidence="2" id="KW-0328">Glycosyltransferase</keyword>
<feature type="signal peptide" evidence="11">
    <location>
        <begin position="1"/>
        <end position="24"/>
    </location>
</feature>
<dbReference type="PANTHER" id="PTHR20961">
    <property type="entry name" value="GLYCOSYLTRANSFERASE"/>
    <property type="match status" value="1"/>
</dbReference>
<evidence type="ECO:0000256" key="7">
    <source>
        <dbReference type="ARBA" id="ARBA00040944"/>
    </source>
</evidence>
<evidence type="ECO:0000313" key="13">
    <source>
        <dbReference type="EMBL" id="KAK3576679.1"/>
    </source>
</evidence>
<reference evidence="13" key="2">
    <citation type="journal article" date="2021" name="Genome Biol. Evol.">
        <title>Developing a high-quality reference genome for a parasitic bivalve with doubly uniparental inheritance (Bivalvia: Unionida).</title>
        <authorList>
            <person name="Smith C.H."/>
        </authorList>
    </citation>
    <scope>NUCLEOTIDE SEQUENCE</scope>
    <source>
        <strain evidence="13">CHS0354</strain>
        <tissue evidence="13">Mantle</tissue>
    </source>
</reference>
<dbReference type="AlphaFoldDB" id="A0AAE0RNI8"/>
<dbReference type="Proteomes" id="UP001195483">
    <property type="component" value="Unassembled WGS sequence"/>
</dbReference>
<gene>
    <name evidence="13" type="ORF">CHS0354_004966</name>
</gene>
<evidence type="ECO:0000256" key="1">
    <source>
        <dbReference type="ARBA" id="ARBA00011970"/>
    </source>
</evidence>
<evidence type="ECO:0000256" key="3">
    <source>
        <dbReference type="ARBA" id="ARBA00022679"/>
    </source>
</evidence>
<dbReference type="EMBL" id="JAEAOA010000362">
    <property type="protein sequence ID" value="KAK3576679.1"/>
    <property type="molecule type" value="Genomic_DNA"/>
</dbReference>
<dbReference type="InterPro" id="IPR049625">
    <property type="entry name" value="Glyco_transf_61_cat"/>
</dbReference>
<comment type="caution">
    <text evidence="13">The sequence shown here is derived from an EMBL/GenBank/DDBJ whole genome shotgun (WGS) entry which is preliminary data.</text>
</comment>
<evidence type="ECO:0000256" key="10">
    <source>
        <dbReference type="ARBA" id="ARBA00049432"/>
    </source>
</evidence>
<reference evidence="13" key="1">
    <citation type="journal article" date="2021" name="Genome Biol. Evol.">
        <title>A High-Quality Reference Genome for a Parasitic Bivalve with Doubly Uniparental Inheritance (Bivalvia: Unionida).</title>
        <authorList>
            <person name="Smith C.H."/>
        </authorList>
    </citation>
    <scope>NUCLEOTIDE SEQUENCE</scope>
    <source>
        <strain evidence="13">CHS0354</strain>
    </source>
</reference>
<dbReference type="GO" id="GO:0097363">
    <property type="term" value="F:protein O-acetylglucosaminyltransferase activity"/>
    <property type="evidence" value="ECO:0007669"/>
    <property type="project" value="UniProtKB-EC"/>
</dbReference>
<dbReference type="InterPro" id="IPR007657">
    <property type="entry name" value="Glycosyltransferase_61"/>
</dbReference>
<proteinExistence type="predicted"/>
<evidence type="ECO:0000256" key="8">
    <source>
        <dbReference type="ARBA" id="ARBA00042574"/>
    </source>
</evidence>
<dbReference type="EC" id="2.4.1.255" evidence="1"/>
<feature type="domain" description="Glycosyltransferase 61 catalytic" evidence="12">
    <location>
        <begin position="332"/>
        <end position="432"/>
    </location>
</feature>
<name>A0AAE0RNI8_9BIVA</name>
<keyword evidence="6" id="KW-0325">Glycoprotein</keyword>
<keyword evidence="3" id="KW-0808">Transferase</keyword>
<dbReference type="GO" id="GO:0005788">
    <property type="term" value="C:endoplasmic reticulum lumen"/>
    <property type="evidence" value="ECO:0007669"/>
    <property type="project" value="TreeGrafter"/>
</dbReference>
<evidence type="ECO:0000256" key="4">
    <source>
        <dbReference type="ARBA" id="ARBA00022729"/>
    </source>
</evidence>
<keyword evidence="4 11" id="KW-0732">Signal</keyword>
<evidence type="ECO:0000256" key="9">
    <source>
        <dbReference type="ARBA" id="ARBA00048317"/>
    </source>
</evidence>
<keyword evidence="5" id="KW-0256">Endoplasmic reticulum</keyword>
<accession>A0AAE0RNI8</accession>
<feature type="chain" id="PRO_5042243733" description="EGF domain-specific O-linked N-acetylglucosamine transferase" evidence="11">
    <location>
        <begin position="25"/>
        <end position="529"/>
    </location>
</feature>
<organism evidence="13 14">
    <name type="scientific">Potamilus streckersoni</name>
    <dbReference type="NCBI Taxonomy" id="2493646"/>
    <lineage>
        <taxon>Eukaryota</taxon>
        <taxon>Metazoa</taxon>
        <taxon>Spiralia</taxon>
        <taxon>Lophotrochozoa</taxon>
        <taxon>Mollusca</taxon>
        <taxon>Bivalvia</taxon>
        <taxon>Autobranchia</taxon>
        <taxon>Heteroconchia</taxon>
        <taxon>Palaeoheterodonta</taxon>
        <taxon>Unionida</taxon>
        <taxon>Unionoidea</taxon>
        <taxon>Unionidae</taxon>
        <taxon>Ambleminae</taxon>
        <taxon>Lampsilini</taxon>
        <taxon>Potamilus</taxon>
    </lineage>
</organism>
<comment type="catalytic activity">
    <reaction evidence="10">
        <text>L-threonyl-[protein] + UDP-N-acetyl-alpha-D-glucosamine = 3-O-(N-acetyl-beta-D-glucosaminyl)-L-threonyl-[protein] + UDP + H(+)</text>
        <dbReference type="Rhea" id="RHEA:48908"/>
        <dbReference type="Rhea" id="RHEA-COMP:11060"/>
        <dbReference type="Rhea" id="RHEA-COMP:12252"/>
        <dbReference type="ChEBI" id="CHEBI:15378"/>
        <dbReference type="ChEBI" id="CHEBI:30013"/>
        <dbReference type="ChEBI" id="CHEBI:57705"/>
        <dbReference type="ChEBI" id="CHEBI:58223"/>
        <dbReference type="ChEBI" id="CHEBI:90840"/>
        <dbReference type="EC" id="2.4.1.255"/>
    </reaction>
</comment>